<accession>A0A2S3ZHF2</accession>
<feature type="transmembrane region" description="Helical" evidence="1">
    <location>
        <begin position="164"/>
        <end position="192"/>
    </location>
</feature>
<feature type="transmembrane region" description="Helical" evidence="1">
    <location>
        <begin position="98"/>
        <end position="118"/>
    </location>
</feature>
<keyword evidence="1" id="KW-0472">Membrane</keyword>
<evidence type="ECO:0000256" key="1">
    <source>
        <dbReference type="SAM" id="Phobius"/>
    </source>
</evidence>
<feature type="transmembrane region" description="Helical" evidence="1">
    <location>
        <begin position="32"/>
        <end position="55"/>
    </location>
</feature>
<dbReference type="EMBL" id="PPXF01000036">
    <property type="protein sequence ID" value="POH66856.1"/>
    <property type="molecule type" value="Genomic_DNA"/>
</dbReference>
<evidence type="ECO:0000313" key="3">
    <source>
        <dbReference type="Proteomes" id="UP000237104"/>
    </source>
</evidence>
<comment type="caution">
    <text evidence="2">The sequence shown here is derived from an EMBL/GenBank/DDBJ whole genome shotgun (WGS) entry which is preliminary data.</text>
</comment>
<dbReference type="OrthoDB" id="7188487at2"/>
<keyword evidence="1" id="KW-1133">Transmembrane helix</keyword>
<feature type="transmembrane region" description="Helical" evidence="1">
    <location>
        <begin position="67"/>
        <end position="86"/>
    </location>
</feature>
<evidence type="ECO:0000313" key="2">
    <source>
        <dbReference type="EMBL" id="POH66856.1"/>
    </source>
</evidence>
<proteinExistence type="predicted"/>
<dbReference type="AlphaFoldDB" id="A0A2S3ZHF2"/>
<protein>
    <submittedName>
        <fullName evidence="2">Uncharacterized protein</fullName>
    </submittedName>
</protein>
<gene>
    <name evidence="2" type="ORF">C3B59_07455</name>
</gene>
<organism evidence="2 3">
    <name type="scientific">Cryobacterium zongtaii</name>
    <dbReference type="NCBI Taxonomy" id="1259217"/>
    <lineage>
        <taxon>Bacteria</taxon>
        <taxon>Bacillati</taxon>
        <taxon>Actinomycetota</taxon>
        <taxon>Actinomycetes</taxon>
        <taxon>Micrococcales</taxon>
        <taxon>Microbacteriaceae</taxon>
        <taxon>Cryobacterium</taxon>
    </lineage>
</organism>
<reference evidence="2 3" key="1">
    <citation type="submission" date="2018-01" db="EMBL/GenBank/DDBJ databases">
        <title>Cryobacterium sp. nov., from glaciers in China.</title>
        <authorList>
            <person name="Liu Q."/>
            <person name="Xin Y.-H."/>
        </authorList>
    </citation>
    <scope>NUCLEOTIDE SEQUENCE [LARGE SCALE GENOMIC DNA]</scope>
    <source>
        <strain evidence="2 3">TMB1-8</strain>
    </source>
</reference>
<dbReference type="Proteomes" id="UP000237104">
    <property type="component" value="Unassembled WGS sequence"/>
</dbReference>
<feature type="transmembrane region" description="Helical" evidence="1">
    <location>
        <begin position="130"/>
        <end position="152"/>
    </location>
</feature>
<sequence>MRNWLLWVSLGESVGFLVPALAQLAFAGSPVLAPALILAGAAEGTVLGWTQATVLRSRVPALNRRRWVGATAIAGAAAWFIGLLPAEWAEVWQRWPAAAQLTAGILLAAVLLCALGFAQWFELRRHLRGAGWWILGSAGAWGAGLAVFFAVATPLWQPGQPGALILLIGVLAGMFMAVAMALVSGVVLHLLLRRKESPRQQP</sequence>
<name>A0A2S3ZHF2_9MICO</name>
<keyword evidence="1" id="KW-0812">Transmembrane</keyword>